<proteinExistence type="predicted"/>
<dbReference type="PROSITE" id="PS51671">
    <property type="entry name" value="ACT"/>
    <property type="match status" value="1"/>
</dbReference>
<dbReference type="Pfam" id="PF19571">
    <property type="entry name" value="ACT_8"/>
    <property type="match status" value="1"/>
</dbReference>
<dbReference type="InterPro" id="IPR045739">
    <property type="entry name" value="ACT_dom_pair"/>
</dbReference>
<dbReference type="CDD" id="cd04908">
    <property type="entry name" value="ACT_Bt0572_1"/>
    <property type="match status" value="1"/>
</dbReference>
<protein>
    <submittedName>
        <fullName evidence="2">ACT domain-containing protein</fullName>
    </submittedName>
</protein>
<comment type="caution">
    <text evidence="2">The sequence shown here is derived from an EMBL/GenBank/DDBJ whole genome shotgun (WGS) entry which is preliminary data.</text>
</comment>
<dbReference type="Proteomes" id="UP000760668">
    <property type="component" value="Unassembled WGS sequence"/>
</dbReference>
<dbReference type="AlphaFoldDB" id="A0A921MKR4"/>
<evidence type="ECO:0000259" key="1">
    <source>
        <dbReference type="PROSITE" id="PS51671"/>
    </source>
</evidence>
<dbReference type="RefSeq" id="WP_294535051.1">
    <property type="nucleotide sequence ID" value="NZ_DYUC01000006.1"/>
</dbReference>
<dbReference type="PANTHER" id="PTHR40099:SF1">
    <property type="entry name" value="ACETOLACTATE SYNTHASE, SMALL SUBUNIT"/>
    <property type="match status" value="1"/>
</dbReference>
<sequence length="147" mass="15946">MTIQQISVFLENRAGQLSEITAILAGEGINMRALHIAETADYGVLRMIVDRPQRAASLLLEHGLILSMTPVLAVVVPDEPGALGKILALLARENIDVEYVYSVFGQVQGQACMIFRVADLDRLAALLKDNGMPPALHGELGIQDEQK</sequence>
<accession>A0A921MKR4</accession>
<dbReference type="InterPro" id="IPR045865">
    <property type="entry name" value="ACT-like_dom_sf"/>
</dbReference>
<name>A0A921MKR4_9FIRM</name>
<organism evidence="2 3">
    <name type="scientific">Pseudoflavonifractor capillosus</name>
    <dbReference type="NCBI Taxonomy" id="106588"/>
    <lineage>
        <taxon>Bacteria</taxon>
        <taxon>Bacillati</taxon>
        <taxon>Bacillota</taxon>
        <taxon>Clostridia</taxon>
        <taxon>Eubacteriales</taxon>
        <taxon>Oscillospiraceae</taxon>
        <taxon>Pseudoflavonifractor</taxon>
    </lineage>
</organism>
<reference evidence="2" key="2">
    <citation type="submission" date="2021-09" db="EMBL/GenBank/DDBJ databases">
        <authorList>
            <person name="Gilroy R."/>
        </authorList>
    </citation>
    <scope>NUCLEOTIDE SEQUENCE</scope>
    <source>
        <strain evidence="2">CHK179-5677</strain>
    </source>
</reference>
<reference evidence="2" key="1">
    <citation type="journal article" date="2021" name="PeerJ">
        <title>Extensive microbial diversity within the chicken gut microbiome revealed by metagenomics and culture.</title>
        <authorList>
            <person name="Gilroy R."/>
            <person name="Ravi A."/>
            <person name="Getino M."/>
            <person name="Pursley I."/>
            <person name="Horton D.L."/>
            <person name="Alikhan N.F."/>
            <person name="Baker D."/>
            <person name="Gharbi K."/>
            <person name="Hall N."/>
            <person name="Watson M."/>
            <person name="Adriaenssens E.M."/>
            <person name="Foster-Nyarko E."/>
            <person name="Jarju S."/>
            <person name="Secka A."/>
            <person name="Antonio M."/>
            <person name="Oren A."/>
            <person name="Chaudhuri R.R."/>
            <person name="La Ragione R."/>
            <person name="Hildebrand F."/>
            <person name="Pallen M.J."/>
        </authorList>
    </citation>
    <scope>NUCLEOTIDE SEQUENCE</scope>
    <source>
        <strain evidence="2">CHK179-5677</strain>
    </source>
</reference>
<dbReference type="PANTHER" id="PTHR40099">
    <property type="entry name" value="ACETOLACTATE SYNTHASE, SMALL SUBUNIT"/>
    <property type="match status" value="1"/>
</dbReference>
<gene>
    <name evidence="2" type="ORF">K8V01_00440</name>
</gene>
<feature type="domain" description="ACT" evidence="1">
    <location>
        <begin position="5"/>
        <end position="79"/>
    </location>
</feature>
<evidence type="ECO:0000313" key="3">
    <source>
        <dbReference type="Proteomes" id="UP000760668"/>
    </source>
</evidence>
<dbReference type="SUPFAM" id="SSF55021">
    <property type="entry name" value="ACT-like"/>
    <property type="match status" value="2"/>
</dbReference>
<dbReference type="EMBL" id="DYUC01000006">
    <property type="protein sequence ID" value="HJG85489.1"/>
    <property type="molecule type" value="Genomic_DNA"/>
</dbReference>
<dbReference type="InterPro" id="IPR002912">
    <property type="entry name" value="ACT_dom"/>
</dbReference>
<dbReference type="CDD" id="cd04882">
    <property type="entry name" value="ACT_Bt0572_2"/>
    <property type="match status" value="1"/>
</dbReference>
<evidence type="ECO:0000313" key="2">
    <source>
        <dbReference type="EMBL" id="HJG85489.1"/>
    </source>
</evidence>
<dbReference type="Gene3D" id="3.30.2130.10">
    <property type="entry name" value="VC0802-like"/>
    <property type="match status" value="1"/>
</dbReference>